<evidence type="ECO:0000259" key="4">
    <source>
        <dbReference type="Pfam" id="PF00496"/>
    </source>
</evidence>
<dbReference type="AlphaFoldDB" id="A0A3A0V2Q0"/>
<feature type="non-terminal residue" evidence="5">
    <location>
        <position position="1"/>
    </location>
</feature>
<protein>
    <submittedName>
        <fullName evidence="5">ABC transporter substrate-binding protein</fullName>
    </submittedName>
</protein>
<proteinExistence type="inferred from homology"/>
<evidence type="ECO:0000313" key="5">
    <source>
        <dbReference type="EMBL" id="RIP14732.1"/>
    </source>
</evidence>
<dbReference type="GO" id="GO:1904680">
    <property type="term" value="F:peptide transmembrane transporter activity"/>
    <property type="evidence" value="ECO:0007669"/>
    <property type="project" value="TreeGrafter"/>
</dbReference>
<dbReference type="InterPro" id="IPR000914">
    <property type="entry name" value="SBP_5_dom"/>
</dbReference>
<dbReference type="SUPFAM" id="SSF53850">
    <property type="entry name" value="Periplasmic binding protein-like II"/>
    <property type="match status" value="1"/>
</dbReference>
<dbReference type="PANTHER" id="PTHR30290:SF9">
    <property type="entry name" value="OLIGOPEPTIDE-BINDING PROTEIN APPA"/>
    <property type="match status" value="1"/>
</dbReference>
<gene>
    <name evidence="5" type="ORF">BUZ14_17065</name>
</gene>
<dbReference type="PANTHER" id="PTHR30290">
    <property type="entry name" value="PERIPLASMIC BINDING COMPONENT OF ABC TRANSPORTER"/>
    <property type="match status" value="1"/>
</dbReference>
<organism evidence="5 6">
    <name type="scientific">Staphylococcus gallinarum</name>
    <dbReference type="NCBI Taxonomy" id="1293"/>
    <lineage>
        <taxon>Bacteria</taxon>
        <taxon>Bacillati</taxon>
        <taxon>Bacillota</taxon>
        <taxon>Bacilli</taxon>
        <taxon>Bacillales</taxon>
        <taxon>Staphylococcaceae</taxon>
        <taxon>Staphylococcus</taxon>
    </lineage>
</organism>
<dbReference type="GO" id="GO:0015833">
    <property type="term" value="P:peptide transport"/>
    <property type="evidence" value="ECO:0007669"/>
    <property type="project" value="TreeGrafter"/>
</dbReference>
<dbReference type="Pfam" id="PF00496">
    <property type="entry name" value="SBP_bac_5"/>
    <property type="match status" value="1"/>
</dbReference>
<evidence type="ECO:0000313" key="6">
    <source>
        <dbReference type="Proteomes" id="UP000265541"/>
    </source>
</evidence>
<evidence type="ECO:0000256" key="3">
    <source>
        <dbReference type="ARBA" id="ARBA00022729"/>
    </source>
</evidence>
<evidence type="ECO:0000256" key="2">
    <source>
        <dbReference type="ARBA" id="ARBA00022448"/>
    </source>
</evidence>
<keyword evidence="2" id="KW-0813">Transport</keyword>
<feature type="domain" description="Solute-binding protein family 5" evidence="4">
    <location>
        <begin position="28"/>
        <end position="170"/>
    </location>
</feature>
<dbReference type="RefSeq" id="WP_259340798.1">
    <property type="nucleotide sequence ID" value="NZ_QYJN01000569.1"/>
</dbReference>
<sequence>VKIGSAESLFKAGANGKVQKLLVDTYNQKSPTQLDSKLKDDIKFQNGKKVTGQAVKASLEESIKKSDLVKGSLPIKEIKVDGQNVSITTKEAYPELVSELASPFSAIYDTKADSDVTKAPVGTGPYQIKDYKQSQNIKLDQFKDYWQGKPKLDHVNVTYQEDGNVRSSNLS</sequence>
<dbReference type="EMBL" id="QYJN01000569">
    <property type="protein sequence ID" value="RIP14732.1"/>
    <property type="molecule type" value="Genomic_DNA"/>
</dbReference>
<reference evidence="5 6" key="1">
    <citation type="journal article" date="2016" name="Front. Microbiol.">
        <title>Comprehensive Phylogenetic Analysis of Bovine Non-aureus Staphylococci Species Based on Whole-Genome Sequencing.</title>
        <authorList>
            <person name="Naushad S."/>
            <person name="Barkema H.W."/>
            <person name="Luby C."/>
            <person name="Condas L.A."/>
            <person name="Nobrega D.B."/>
            <person name="Carson D.A."/>
            <person name="De Buck J."/>
        </authorList>
    </citation>
    <scope>NUCLEOTIDE SEQUENCE [LARGE SCALE GENOMIC DNA]</scope>
    <source>
        <strain evidence="5 6">SNUC 4781</strain>
    </source>
</reference>
<comment type="similarity">
    <text evidence="1">Belongs to the bacterial solute-binding protein 5 family.</text>
</comment>
<accession>A0A3A0V2Q0</accession>
<feature type="non-terminal residue" evidence="5">
    <location>
        <position position="171"/>
    </location>
</feature>
<evidence type="ECO:0000256" key="1">
    <source>
        <dbReference type="ARBA" id="ARBA00005695"/>
    </source>
</evidence>
<keyword evidence="3" id="KW-0732">Signal</keyword>
<dbReference type="Proteomes" id="UP000265541">
    <property type="component" value="Unassembled WGS sequence"/>
</dbReference>
<name>A0A3A0V2Q0_STAGA</name>
<dbReference type="InterPro" id="IPR039424">
    <property type="entry name" value="SBP_5"/>
</dbReference>
<dbReference type="Gene3D" id="3.40.190.10">
    <property type="entry name" value="Periplasmic binding protein-like II"/>
    <property type="match status" value="1"/>
</dbReference>
<comment type="caution">
    <text evidence="5">The sequence shown here is derived from an EMBL/GenBank/DDBJ whole genome shotgun (WGS) entry which is preliminary data.</text>
</comment>